<comment type="cofactor">
    <cofactor evidence="2">
        <name>Mn(2+)</name>
        <dbReference type="ChEBI" id="CHEBI:29035"/>
    </cofactor>
</comment>
<accession>A0A4P9W6V6</accession>
<keyword evidence="7 10" id="KW-0255">Endonuclease</keyword>
<dbReference type="Pfam" id="PF01351">
    <property type="entry name" value="RNase_HII"/>
    <property type="match status" value="1"/>
</dbReference>
<keyword evidence="5 10" id="KW-0540">Nuclease</keyword>
<dbReference type="InterPro" id="IPR024567">
    <property type="entry name" value="RNase_HII/HIII_dom"/>
</dbReference>
<evidence type="ECO:0000256" key="1">
    <source>
        <dbReference type="ARBA" id="ARBA00000077"/>
    </source>
</evidence>
<dbReference type="GO" id="GO:0004523">
    <property type="term" value="F:RNA-DNA hybrid ribonuclease activity"/>
    <property type="evidence" value="ECO:0007669"/>
    <property type="project" value="UniProtKB-EC"/>
</dbReference>
<dbReference type="GO" id="GO:0003723">
    <property type="term" value="F:RNA binding"/>
    <property type="evidence" value="ECO:0007669"/>
    <property type="project" value="UniProtKB-UniRule"/>
</dbReference>
<dbReference type="InterPro" id="IPR036397">
    <property type="entry name" value="RNaseH_sf"/>
</dbReference>
<keyword evidence="13" id="KW-1185">Reference proteome</keyword>
<evidence type="ECO:0000256" key="10">
    <source>
        <dbReference type="RuleBase" id="RU003515"/>
    </source>
</evidence>
<protein>
    <recommendedName>
        <fullName evidence="10">Ribonuclease</fullName>
        <ecNumber evidence="10">3.1.26.4</ecNumber>
    </recommendedName>
</protein>
<evidence type="ECO:0000313" key="13">
    <source>
        <dbReference type="Proteomes" id="UP000269721"/>
    </source>
</evidence>
<dbReference type="AlphaFoldDB" id="A0A4P9W6V6"/>
<feature type="non-terminal residue" evidence="12">
    <location>
        <position position="142"/>
    </location>
</feature>
<evidence type="ECO:0000256" key="8">
    <source>
        <dbReference type="ARBA" id="ARBA00022801"/>
    </source>
</evidence>
<evidence type="ECO:0000313" key="12">
    <source>
        <dbReference type="EMBL" id="RKO86708.1"/>
    </source>
</evidence>
<sequence>RDKYNLNELAHDTTINLIQGTLDRGVRLTEASRPPDLIYIDTVGPPVPYQKKLEGRFPGISITVAKKADSLYPVVSAASICAKVTRDAILKNWVFSEKGLDGTVSREFGSGYPSDPNTTRWLNGHIEPIFGFPSICRFSWST</sequence>
<dbReference type="GO" id="GO:0032299">
    <property type="term" value="C:ribonuclease H2 complex"/>
    <property type="evidence" value="ECO:0007669"/>
    <property type="project" value="TreeGrafter"/>
</dbReference>
<evidence type="ECO:0000256" key="4">
    <source>
        <dbReference type="ARBA" id="ARBA00007058"/>
    </source>
</evidence>
<reference evidence="13" key="1">
    <citation type="journal article" date="2018" name="Nat. Microbiol.">
        <title>Leveraging single-cell genomics to expand the fungal tree of life.</title>
        <authorList>
            <person name="Ahrendt S.R."/>
            <person name="Quandt C.A."/>
            <person name="Ciobanu D."/>
            <person name="Clum A."/>
            <person name="Salamov A."/>
            <person name="Andreopoulos B."/>
            <person name="Cheng J.F."/>
            <person name="Woyke T."/>
            <person name="Pelin A."/>
            <person name="Henrissat B."/>
            <person name="Reynolds N.K."/>
            <person name="Benny G.L."/>
            <person name="Smith M.E."/>
            <person name="James T.Y."/>
            <person name="Grigoriev I.V."/>
        </authorList>
    </citation>
    <scope>NUCLEOTIDE SEQUENCE [LARGE SCALE GENOMIC DNA]</scope>
</reference>
<evidence type="ECO:0000256" key="5">
    <source>
        <dbReference type="ARBA" id="ARBA00022722"/>
    </source>
</evidence>
<dbReference type="PANTHER" id="PTHR10954">
    <property type="entry name" value="RIBONUCLEASE H2 SUBUNIT A"/>
    <property type="match status" value="1"/>
</dbReference>
<keyword evidence="6" id="KW-0479">Metal-binding</keyword>
<dbReference type="EMBL" id="KZ997971">
    <property type="protein sequence ID" value="RKO86708.1"/>
    <property type="molecule type" value="Genomic_DNA"/>
</dbReference>
<feature type="domain" description="RNase H type-2" evidence="11">
    <location>
        <begin position="1"/>
        <end position="142"/>
    </location>
</feature>
<evidence type="ECO:0000256" key="9">
    <source>
        <dbReference type="PROSITE-ProRule" id="PRU01319"/>
    </source>
</evidence>
<dbReference type="PROSITE" id="PS51975">
    <property type="entry name" value="RNASE_H_2"/>
    <property type="match status" value="1"/>
</dbReference>
<keyword evidence="8 10" id="KW-0378">Hydrolase</keyword>
<dbReference type="Gene3D" id="3.30.420.10">
    <property type="entry name" value="Ribonuclease H-like superfamily/Ribonuclease H"/>
    <property type="match status" value="1"/>
</dbReference>
<dbReference type="CDD" id="cd07181">
    <property type="entry name" value="RNase_HII_eukaryota_like"/>
    <property type="match status" value="1"/>
</dbReference>
<comment type="cofactor">
    <cofactor evidence="3">
        <name>Mg(2+)</name>
        <dbReference type="ChEBI" id="CHEBI:18420"/>
    </cofactor>
</comment>
<evidence type="ECO:0000256" key="7">
    <source>
        <dbReference type="ARBA" id="ARBA00022759"/>
    </source>
</evidence>
<comment type="similarity">
    <text evidence="4">Belongs to the RNase HII family. Eukaryotic subfamily.</text>
</comment>
<evidence type="ECO:0000256" key="3">
    <source>
        <dbReference type="ARBA" id="ARBA00001946"/>
    </source>
</evidence>
<comment type="function">
    <text evidence="10">Endonuclease that specifically degrades the RNA of RNA-DNA hybrids.</text>
</comment>
<dbReference type="InterPro" id="IPR023160">
    <property type="entry name" value="RNase_HII_hlx-loop-hlx_cap_dom"/>
</dbReference>
<dbReference type="GO" id="GO:0006298">
    <property type="term" value="P:mismatch repair"/>
    <property type="evidence" value="ECO:0007669"/>
    <property type="project" value="TreeGrafter"/>
</dbReference>
<dbReference type="Gene3D" id="1.10.10.460">
    <property type="entry name" value="Ribonuclease hii. Domain 2"/>
    <property type="match status" value="1"/>
</dbReference>
<dbReference type="PANTHER" id="PTHR10954:SF7">
    <property type="entry name" value="RIBONUCLEASE H2 SUBUNIT A"/>
    <property type="match status" value="1"/>
</dbReference>
<gene>
    <name evidence="12" type="ORF">BDK51DRAFT_14309</name>
</gene>
<dbReference type="OrthoDB" id="7462577at2759"/>
<dbReference type="FunFam" id="1.10.10.460:FF:000001">
    <property type="entry name" value="Ribonuclease"/>
    <property type="match status" value="1"/>
</dbReference>
<dbReference type="InterPro" id="IPR012337">
    <property type="entry name" value="RNaseH-like_sf"/>
</dbReference>
<dbReference type="EC" id="3.1.26.4" evidence="10"/>
<name>A0A4P9W6V6_9FUNG</name>
<feature type="non-terminal residue" evidence="12">
    <location>
        <position position="1"/>
    </location>
</feature>
<dbReference type="Proteomes" id="UP000269721">
    <property type="component" value="Unassembled WGS sequence"/>
</dbReference>
<dbReference type="GO" id="GO:0046872">
    <property type="term" value="F:metal ion binding"/>
    <property type="evidence" value="ECO:0007669"/>
    <property type="project" value="UniProtKB-KW"/>
</dbReference>
<comment type="catalytic activity">
    <reaction evidence="1 10">
        <text>Endonucleolytic cleavage to 5'-phosphomonoester.</text>
        <dbReference type="EC" id="3.1.26.4"/>
    </reaction>
</comment>
<evidence type="ECO:0000256" key="6">
    <source>
        <dbReference type="ARBA" id="ARBA00022723"/>
    </source>
</evidence>
<evidence type="ECO:0000256" key="2">
    <source>
        <dbReference type="ARBA" id="ARBA00001936"/>
    </source>
</evidence>
<comment type="caution">
    <text evidence="9">Lacks conserved residue(s) required for the propagation of feature annotation.</text>
</comment>
<dbReference type="InterPro" id="IPR001352">
    <property type="entry name" value="RNase_HII/HIII"/>
</dbReference>
<dbReference type="GO" id="GO:0043137">
    <property type="term" value="P:DNA replication, removal of RNA primer"/>
    <property type="evidence" value="ECO:0007669"/>
    <property type="project" value="TreeGrafter"/>
</dbReference>
<organism evidence="12 13">
    <name type="scientific">Blyttiomyces helicus</name>
    <dbReference type="NCBI Taxonomy" id="388810"/>
    <lineage>
        <taxon>Eukaryota</taxon>
        <taxon>Fungi</taxon>
        <taxon>Fungi incertae sedis</taxon>
        <taxon>Chytridiomycota</taxon>
        <taxon>Chytridiomycota incertae sedis</taxon>
        <taxon>Chytridiomycetes</taxon>
        <taxon>Chytridiomycetes incertae sedis</taxon>
        <taxon>Blyttiomyces</taxon>
    </lineage>
</organism>
<dbReference type="SUPFAM" id="SSF53098">
    <property type="entry name" value="Ribonuclease H-like"/>
    <property type="match status" value="1"/>
</dbReference>
<evidence type="ECO:0000259" key="11">
    <source>
        <dbReference type="PROSITE" id="PS51975"/>
    </source>
</evidence>
<proteinExistence type="inferred from homology"/>